<sequence>MALRSFCEEQNTSIQKLPFRTSVLQLGPIPPITKIYIIQNRDKITHRHVEIKSVHPESGYKDYSQNTTFKSQKLRYGIQVVRSLLGRY</sequence>
<proteinExistence type="predicted"/>
<dbReference type="EMBL" id="GL945443">
    <property type="protein sequence ID" value="EGO19617.1"/>
    <property type="molecule type" value="Genomic_DNA"/>
</dbReference>
<dbReference type="GeneID" id="18821317"/>
<gene>
    <name evidence="1" type="ORF">SERLADRAFT_479237</name>
</gene>
<evidence type="ECO:0000313" key="1">
    <source>
        <dbReference type="EMBL" id="EGO19617.1"/>
    </source>
</evidence>
<reference evidence="1" key="1">
    <citation type="submission" date="2011-04" db="EMBL/GenBank/DDBJ databases">
        <title>Evolution of plant cell wall degrading machinery underlies the functional diversity of forest fungi.</title>
        <authorList>
            <consortium name="US DOE Joint Genome Institute (JGI-PGF)"/>
            <person name="Eastwood D.C."/>
            <person name="Floudas D."/>
            <person name="Binder M."/>
            <person name="Majcherczyk A."/>
            <person name="Schneider P."/>
            <person name="Aerts A."/>
            <person name="Asiegbu F.O."/>
            <person name="Baker S.E."/>
            <person name="Barry K."/>
            <person name="Bendiksby M."/>
            <person name="Blumentritt M."/>
            <person name="Coutinho P.M."/>
            <person name="Cullen D."/>
            <person name="Cullen D."/>
            <person name="Gathman A."/>
            <person name="Goodell B."/>
            <person name="Henrissat B."/>
            <person name="Ihrmark K."/>
            <person name="Kauserud H."/>
            <person name="Kohler A."/>
            <person name="LaButti K."/>
            <person name="Lapidus A."/>
            <person name="Lavin J.L."/>
            <person name="Lee Y.-H."/>
            <person name="Lindquist E."/>
            <person name="Lilly W."/>
            <person name="Lucas S."/>
            <person name="Morin E."/>
            <person name="Murat C."/>
            <person name="Oguiza J.A."/>
            <person name="Park J."/>
            <person name="Pisabarro A.G."/>
            <person name="Riley R."/>
            <person name="Rosling A."/>
            <person name="Salamov A."/>
            <person name="Schmidt O."/>
            <person name="Schmutz J."/>
            <person name="Skrede I."/>
            <person name="Stenlid J."/>
            <person name="Wiebenga A."/>
            <person name="Xie X."/>
            <person name="Kues U."/>
            <person name="Hibbett D.S."/>
            <person name="Hoffmeister D."/>
            <person name="Hogberg N."/>
            <person name="Martin F."/>
            <person name="Grigoriev I.V."/>
            <person name="Watkinson S.C."/>
        </authorList>
    </citation>
    <scope>NUCLEOTIDE SEQUENCE</scope>
    <source>
        <strain evidence="1">S7.9</strain>
    </source>
</reference>
<accession>F8PBH9</accession>
<dbReference type="Proteomes" id="UP000008064">
    <property type="component" value="Unassembled WGS sequence"/>
</dbReference>
<dbReference type="KEGG" id="sla:SERLADRAFT_479237"/>
<dbReference type="AlphaFoldDB" id="F8PBH9"/>
<protein>
    <submittedName>
        <fullName evidence="1">Uncharacterized protein</fullName>
    </submittedName>
</protein>
<organism>
    <name type="scientific">Serpula lacrymans var. lacrymans (strain S7.9)</name>
    <name type="common">Dry rot fungus</name>
    <dbReference type="NCBI Taxonomy" id="578457"/>
    <lineage>
        <taxon>Eukaryota</taxon>
        <taxon>Fungi</taxon>
        <taxon>Dikarya</taxon>
        <taxon>Basidiomycota</taxon>
        <taxon>Agaricomycotina</taxon>
        <taxon>Agaricomycetes</taxon>
        <taxon>Agaricomycetidae</taxon>
        <taxon>Boletales</taxon>
        <taxon>Coniophorineae</taxon>
        <taxon>Serpulaceae</taxon>
        <taxon>Serpula</taxon>
    </lineage>
</organism>
<dbReference type="RefSeq" id="XP_007323750.1">
    <property type="nucleotide sequence ID" value="XM_007323688.1"/>
</dbReference>
<name>F8PBH9_SERL9</name>
<dbReference type="HOGENOM" id="CLU_2470471_0_0_1"/>